<dbReference type="PANTHER" id="PTHR47233">
    <property type="entry name" value="CHEMOTAXIS PROTEIN CHEV"/>
    <property type="match status" value="1"/>
</dbReference>
<gene>
    <name evidence="4" type="ordered locus">HEAR0155</name>
</gene>
<dbReference type="InterPro" id="IPR011006">
    <property type="entry name" value="CheY-like_superfamily"/>
</dbReference>
<dbReference type="eggNOG" id="COG0835">
    <property type="taxonomic scope" value="Bacteria"/>
</dbReference>
<dbReference type="SMART" id="SM00448">
    <property type="entry name" value="REC"/>
    <property type="match status" value="1"/>
</dbReference>
<dbReference type="SUPFAM" id="SSF52172">
    <property type="entry name" value="CheY-like"/>
    <property type="match status" value="1"/>
</dbReference>
<dbReference type="OrthoDB" id="9806105at2"/>
<dbReference type="GO" id="GO:0006935">
    <property type="term" value="P:chemotaxis"/>
    <property type="evidence" value="ECO:0007669"/>
    <property type="project" value="InterPro"/>
</dbReference>
<dbReference type="Pfam" id="PF00072">
    <property type="entry name" value="Response_reg"/>
    <property type="match status" value="1"/>
</dbReference>
<accession>A4G1K3</accession>
<organism evidence="4 5">
    <name type="scientific">Herminiimonas arsenicoxydans</name>
    <dbReference type="NCBI Taxonomy" id="204773"/>
    <lineage>
        <taxon>Bacteria</taxon>
        <taxon>Pseudomonadati</taxon>
        <taxon>Pseudomonadota</taxon>
        <taxon>Betaproteobacteria</taxon>
        <taxon>Burkholderiales</taxon>
        <taxon>Oxalobacteraceae</taxon>
        <taxon>Herminiimonas</taxon>
    </lineage>
</organism>
<evidence type="ECO:0000313" key="4">
    <source>
        <dbReference type="EMBL" id="CAL60390.1"/>
    </source>
</evidence>
<dbReference type="InterPro" id="IPR024181">
    <property type="entry name" value="Chemotax_regulator_CheV"/>
</dbReference>
<dbReference type="InterPro" id="IPR036061">
    <property type="entry name" value="CheW-like_dom_sf"/>
</dbReference>
<dbReference type="STRING" id="204773.HEAR0155"/>
<keyword evidence="1" id="KW-0597">Phosphoprotein</keyword>
<dbReference type="SUPFAM" id="SSF50341">
    <property type="entry name" value="CheW-like"/>
    <property type="match status" value="1"/>
</dbReference>
<protein>
    <submittedName>
        <fullName evidence="4">CheW-like protein</fullName>
    </submittedName>
</protein>
<name>A4G1K3_HERAR</name>
<proteinExistence type="predicted"/>
<dbReference type="Gene3D" id="2.30.30.40">
    <property type="entry name" value="SH3 Domains"/>
    <property type="match status" value="1"/>
</dbReference>
<dbReference type="PANTHER" id="PTHR47233:SF4">
    <property type="entry name" value="CHEMOTAXIS SIGNAL TRANSDUCTION PROTEIN"/>
    <property type="match status" value="1"/>
</dbReference>
<feature type="domain" description="Response regulatory" evidence="2">
    <location>
        <begin position="189"/>
        <end position="318"/>
    </location>
</feature>
<feature type="modified residue" description="4-aspartylphosphate" evidence="1">
    <location>
        <position position="251"/>
    </location>
</feature>
<dbReference type="AlphaFoldDB" id="A4G1K3"/>
<dbReference type="PROSITE" id="PS50851">
    <property type="entry name" value="CHEW"/>
    <property type="match status" value="1"/>
</dbReference>
<evidence type="ECO:0000259" key="2">
    <source>
        <dbReference type="PROSITE" id="PS50110"/>
    </source>
</evidence>
<dbReference type="PIRSF" id="PIRSF002867">
    <property type="entry name" value="CheV"/>
    <property type="match status" value="1"/>
</dbReference>
<dbReference type="eggNOG" id="COG0784">
    <property type="taxonomic scope" value="Bacteria"/>
</dbReference>
<evidence type="ECO:0000256" key="1">
    <source>
        <dbReference type="PROSITE-ProRule" id="PRU00169"/>
    </source>
</evidence>
<dbReference type="SMART" id="SM00260">
    <property type="entry name" value="CheW"/>
    <property type="match status" value="1"/>
</dbReference>
<dbReference type="KEGG" id="har:HEAR0155"/>
<keyword evidence="5" id="KW-1185">Reference proteome</keyword>
<sequence>MDATHNEINERSALTANNKFELMLFRLGVSPHSEQSEIYGINVFKLRELMAMPAVNSIANSPPHMLGMANIRGQLIPVIDLPAALGCKPATGLNILMVTEFGRTVQGFAVEEVDEIVRLNWSQVRAAEGAAAGRGTITSIAQLDADLNNTRLAQVLDVEQILRTVMPSGTADIDPDAIDNSPILPPGTLILAADDSASARMLIGGCLDAMNLPYVMTKTGLEAWQKLEELSAAAQREGQDVSDKVALVLTDLEMPEMDGFTLTKKIKSDPRFTKIPVVIHSSLSGASNEVHVHGAGADAYAAKFKAEELAVTLRDVLAKARG</sequence>
<reference evidence="4 5" key="1">
    <citation type="journal article" date="2007" name="PLoS Genet.">
        <title>A tale of two oxidation states: bacterial colonization of arsenic-rich environments.</title>
        <authorList>
            <person name="Muller D."/>
            <person name="Medigue C."/>
            <person name="Koechler S."/>
            <person name="Barbe V."/>
            <person name="Barakat M."/>
            <person name="Talla E."/>
            <person name="Bonnefoy V."/>
            <person name="Krin E."/>
            <person name="Arsene-Ploetze F."/>
            <person name="Carapito C."/>
            <person name="Chandler M."/>
            <person name="Cournoyer B."/>
            <person name="Cruveiller S."/>
            <person name="Dossat C."/>
            <person name="Duval S."/>
            <person name="Heymann M."/>
            <person name="Leize E."/>
            <person name="Lieutaud A."/>
            <person name="Lievremont D."/>
            <person name="Makita Y."/>
            <person name="Mangenot S."/>
            <person name="Nitschke W."/>
            <person name="Ortet P."/>
            <person name="Perdrial N."/>
            <person name="Schoepp B."/>
            <person name="Siguier N."/>
            <person name="Simeonova D.D."/>
            <person name="Rouy Z."/>
            <person name="Segurens B."/>
            <person name="Turlin E."/>
            <person name="Vallenet D."/>
            <person name="Van Dorsselaer A."/>
            <person name="Weiss S."/>
            <person name="Weissenbach J."/>
            <person name="Lett M.C."/>
            <person name="Danchin A."/>
            <person name="Bertin P.N."/>
        </authorList>
    </citation>
    <scope>NUCLEOTIDE SEQUENCE [LARGE SCALE GENOMIC DNA]</scope>
    <source>
        <strain evidence="5">ULPAs1</strain>
    </source>
</reference>
<feature type="domain" description="CheW-like" evidence="3">
    <location>
        <begin position="19"/>
        <end position="167"/>
    </location>
</feature>
<dbReference type="InterPro" id="IPR002545">
    <property type="entry name" value="CheW-lke_dom"/>
</dbReference>
<dbReference type="Gene3D" id="2.40.50.180">
    <property type="entry name" value="CheA-289, Domain 4"/>
    <property type="match status" value="1"/>
</dbReference>
<dbReference type="HOGENOM" id="CLU_048995_0_0_4"/>
<dbReference type="Gene3D" id="3.40.50.2300">
    <property type="match status" value="1"/>
</dbReference>
<dbReference type="GO" id="GO:0000160">
    <property type="term" value="P:phosphorelay signal transduction system"/>
    <property type="evidence" value="ECO:0007669"/>
    <property type="project" value="InterPro"/>
</dbReference>
<evidence type="ECO:0000259" key="3">
    <source>
        <dbReference type="PROSITE" id="PS50851"/>
    </source>
</evidence>
<dbReference type="InterPro" id="IPR001789">
    <property type="entry name" value="Sig_transdc_resp-reg_receiver"/>
</dbReference>
<dbReference type="PROSITE" id="PS50110">
    <property type="entry name" value="RESPONSE_REGULATORY"/>
    <property type="match status" value="1"/>
</dbReference>
<dbReference type="Proteomes" id="UP000006697">
    <property type="component" value="Chromosome"/>
</dbReference>
<evidence type="ECO:0000313" key="5">
    <source>
        <dbReference type="Proteomes" id="UP000006697"/>
    </source>
</evidence>
<dbReference type="Pfam" id="PF01584">
    <property type="entry name" value="CheW"/>
    <property type="match status" value="1"/>
</dbReference>
<dbReference type="EMBL" id="CU207211">
    <property type="protein sequence ID" value="CAL60390.1"/>
    <property type="molecule type" value="Genomic_DNA"/>
</dbReference>